<feature type="transmembrane region" description="Helical" evidence="1">
    <location>
        <begin position="14"/>
        <end position="32"/>
    </location>
</feature>
<evidence type="ECO:0000313" key="2">
    <source>
        <dbReference type="EMBL" id="MCL7038448.1"/>
    </source>
</evidence>
<evidence type="ECO:0000256" key="1">
    <source>
        <dbReference type="SAM" id="Phobius"/>
    </source>
</evidence>
<dbReference type="EMBL" id="JAJJMA010190697">
    <property type="protein sequence ID" value="MCL7038448.1"/>
    <property type="molecule type" value="Genomic_DNA"/>
</dbReference>
<dbReference type="Proteomes" id="UP001177140">
    <property type="component" value="Unassembled WGS sequence"/>
</dbReference>
<protein>
    <submittedName>
        <fullName evidence="2">Uncharacterized protein</fullName>
    </submittedName>
</protein>
<feature type="non-terminal residue" evidence="2">
    <location>
        <position position="1"/>
    </location>
</feature>
<name>A0AA41VCE1_PAPNU</name>
<comment type="caution">
    <text evidence="2">The sequence shown here is derived from an EMBL/GenBank/DDBJ whole genome shotgun (WGS) entry which is preliminary data.</text>
</comment>
<proteinExistence type="predicted"/>
<keyword evidence="1" id="KW-0472">Membrane</keyword>
<gene>
    <name evidence="2" type="ORF">MKW94_007375</name>
</gene>
<reference evidence="2" key="1">
    <citation type="submission" date="2022-03" db="EMBL/GenBank/DDBJ databases">
        <title>A functionally conserved STORR gene fusion in Papaver species that diverged 16.8 million years ago.</title>
        <authorList>
            <person name="Catania T."/>
        </authorList>
    </citation>
    <scope>NUCLEOTIDE SEQUENCE</scope>
    <source>
        <strain evidence="2">S-191538</strain>
    </source>
</reference>
<keyword evidence="1" id="KW-0812">Transmembrane</keyword>
<evidence type="ECO:0000313" key="3">
    <source>
        <dbReference type="Proteomes" id="UP001177140"/>
    </source>
</evidence>
<dbReference type="AlphaFoldDB" id="A0AA41VCE1"/>
<keyword evidence="3" id="KW-1185">Reference proteome</keyword>
<accession>A0AA41VCE1</accession>
<organism evidence="2 3">
    <name type="scientific">Papaver nudicaule</name>
    <name type="common">Iceland poppy</name>
    <dbReference type="NCBI Taxonomy" id="74823"/>
    <lineage>
        <taxon>Eukaryota</taxon>
        <taxon>Viridiplantae</taxon>
        <taxon>Streptophyta</taxon>
        <taxon>Embryophyta</taxon>
        <taxon>Tracheophyta</taxon>
        <taxon>Spermatophyta</taxon>
        <taxon>Magnoliopsida</taxon>
        <taxon>Ranunculales</taxon>
        <taxon>Papaveraceae</taxon>
        <taxon>Papaveroideae</taxon>
        <taxon>Papaver</taxon>
    </lineage>
</organism>
<feature type="non-terminal residue" evidence="2">
    <location>
        <position position="53"/>
    </location>
</feature>
<keyword evidence="1" id="KW-1133">Transmembrane helix</keyword>
<sequence length="53" mass="6029">IVKKSVKLPTLARYLVKACGLLSWLSSVFCFCDKRLYGDDKDQSVKMMTISLE</sequence>